<dbReference type="Proteomes" id="UP000325315">
    <property type="component" value="Unassembled WGS sequence"/>
</dbReference>
<evidence type="ECO:0000313" key="2">
    <source>
        <dbReference type="EMBL" id="KAA3469378.1"/>
    </source>
</evidence>
<accession>A0A5B6VK41</accession>
<keyword evidence="3" id="KW-1185">Reference proteome</keyword>
<name>A0A5B6VK41_9ROSI</name>
<proteinExistence type="predicted"/>
<gene>
    <name evidence="2" type="ORF">EPI10_015173</name>
</gene>
<organism evidence="2 3">
    <name type="scientific">Gossypium australe</name>
    <dbReference type="NCBI Taxonomy" id="47621"/>
    <lineage>
        <taxon>Eukaryota</taxon>
        <taxon>Viridiplantae</taxon>
        <taxon>Streptophyta</taxon>
        <taxon>Embryophyta</taxon>
        <taxon>Tracheophyta</taxon>
        <taxon>Spermatophyta</taxon>
        <taxon>Magnoliopsida</taxon>
        <taxon>eudicotyledons</taxon>
        <taxon>Gunneridae</taxon>
        <taxon>Pentapetalae</taxon>
        <taxon>rosids</taxon>
        <taxon>malvids</taxon>
        <taxon>Malvales</taxon>
        <taxon>Malvaceae</taxon>
        <taxon>Malvoideae</taxon>
        <taxon>Gossypium</taxon>
    </lineage>
</organism>
<dbReference type="EMBL" id="SMMG02000006">
    <property type="protein sequence ID" value="KAA3469378.1"/>
    <property type="molecule type" value="Genomic_DNA"/>
</dbReference>
<sequence>MEKEFLDEVEDNAAVRIWAEIAQQEKGDSFAEGVIQNNLQEMKEIWDRWDDEIKQLFYCNYDLVPTVEEYTALLRCPKIHANKVYSRSANTLTFKGDSKCIPWRILKDLILAHLDVKKRVDVFALSIYGLVIFPKALGHVDEAVSDLFDRLDKRVTPVPAILTETFRSLNACRRAGKGKFARCAQLLLA</sequence>
<comment type="caution">
    <text evidence="2">The sequence shown here is derived from an EMBL/GenBank/DDBJ whole genome shotgun (WGS) entry which is preliminary data.</text>
</comment>
<dbReference type="OrthoDB" id="1430424at2759"/>
<evidence type="ECO:0000313" key="3">
    <source>
        <dbReference type="Proteomes" id="UP000325315"/>
    </source>
</evidence>
<dbReference type="AlphaFoldDB" id="A0A5B6VK41"/>
<dbReference type="PANTHER" id="PTHR48200:SF1">
    <property type="entry name" value="AMINOTRANSFERASE-LIKE PLANT MOBILE DOMAIN-CONTAINING PROTEIN"/>
    <property type="match status" value="1"/>
</dbReference>
<dbReference type="InterPro" id="IPR056647">
    <property type="entry name" value="DUF7745"/>
</dbReference>
<dbReference type="PANTHER" id="PTHR48200">
    <property type="entry name" value="PROTEIN, PUTATIVE-RELATED"/>
    <property type="match status" value="1"/>
</dbReference>
<dbReference type="Pfam" id="PF24924">
    <property type="entry name" value="DUF7745"/>
    <property type="match status" value="1"/>
</dbReference>
<feature type="domain" description="DUF7745" evidence="1">
    <location>
        <begin position="113"/>
        <end position="187"/>
    </location>
</feature>
<protein>
    <submittedName>
        <fullName evidence="2">Disease resistance protein</fullName>
    </submittedName>
</protein>
<evidence type="ECO:0000259" key="1">
    <source>
        <dbReference type="Pfam" id="PF24924"/>
    </source>
</evidence>
<reference evidence="3" key="1">
    <citation type="journal article" date="2019" name="Plant Biotechnol. J.">
        <title>Genome sequencing of the Australian wild diploid species Gossypium australe highlights disease resistance and delayed gland morphogenesis.</title>
        <authorList>
            <person name="Cai Y."/>
            <person name="Cai X."/>
            <person name="Wang Q."/>
            <person name="Wang P."/>
            <person name="Zhang Y."/>
            <person name="Cai C."/>
            <person name="Xu Y."/>
            <person name="Wang K."/>
            <person name="Zhou Z."/>
            <person name="Wang C."/>
            <person name="Geng S."/>
            <person name="Li B."/>
            <person name="Dong Q."/>
            <person name="Hou Y."/>
            <person name="Wang H."/>
            <person name="Ai P."/>
            <person name="Liu Z."/>
            <person name="Yi F."/>
            <person name="Sun M."/>
            <person name="An G."/>
            <person name="Cheng J."/>
            <person name="Zhang Y."/>
            <person name="Shi Q."/>
            <person name="Xie Y."/>
            <person name="Shi X."/>
            <person name="Chang Y."/>
            <person name="Huang F."/>
            <person name="Chen Y."/>
            <person name="Hong S."/>
            <person name="Mi L."/>
            <person name="Sun Q."/>
            <person name="Zhang L."/>
            <person name="Zhou B."/>
            <person name="Peng R."/>
            <person name="Zhang X."/>
            <person name="Liu F."/>
        </authorList>
    </citation>
    <scope>NUCLEOTIDE SEQUENCE [LARGE SCALE GENOMIC DNA]</scope>
    <source>
        <strain evidence="3">cv. PA1801</strain>
    </source>
</reference>